<protein>
    <recommendedName>
        <fullName evidence="3">Preprotein translocase subunit YajC</fullName>
    </recommendedName>
</protein>
<comment type="caution">
    <text evidence="1">The sequence shown here is derived from an EMBL/GenBank/DDBJ whole genome shotgun (WGS) entry which is preliminary data.</text>
</comment>
<dbReference type="SMART" id="SM01323">
    <property type="entry name" value="YajC"/>
    <property type="match status" value="1"/>
</dbReference>
<dbReference type="Pfam" id="PF02699">
    <property type="entry name" value="YajC"/>
    <property type="match status" value="1"/>
</dbReference>
<evidence type="ECO:0000313" key="2">
    <source>
        <dbReference type="Proteomes" id="UP000186785"/>
    </source>
</evidence>
<dbReference type="AlphaFoldDB" id="A0A1Q5PNV3"/>
<gene>
    <name evidence="1" type="ORF">BSR29_04760</name>
</gene>
<sequence>MLITIGVFFVAMLVLSSKGAKRQRAAMEAEREKALQLGNWVITTSGFYGKIVDLDGDVVTLATPMGDETYWNKRFIVRAEELPLSVLEGTLEEPEEELEIVDEVVNDEDPQNS</sequence>
<dbReference type="EMBL" id="MQSV01000002">
    <property type="protein sequence ID" value="OKL49197.1"/>
    <property type="molecule type" value="Genomic_DNA"/>
</dbReference>
<dbReference type="Proteomes" id="UP000186785">
    <property type="component" value="Unassembled WGS sequence"/>
</dbReference>
<evidence type="ECO:0008006" key="3">
    <source>
        <dbReference type="Google" id="ProtNLM"/>
    </source>
</evidence>
<proteinExistence type="predicted"/>
<evidence type="ECO:0000313" key="1">
    <source>
        <dbReference type="EMBL" id="OKL49197.1"/>
    </source>
</evidence>
<keyword evidence="2" id="KW-1185">Reference proteome</keyword>
<dbReference type="InterPro" id="IPR003849">
    <property type="entry name" value="Preprotein_translocase_YajC"/>
</dbReference>
<reference evidence="1 2" key="1">
    <citation type="submission" date="2016-11" db="EMBL/GenBank/DDBJ databases">
        <title>Actinomyces gypaetusis sp. nov. isolated from the vulture Gypaetus barbatus in Qinghai Tibet Plateau China.</title>
        <authorList>
            <person name="Meng X."/>
        </authorList>
    </citation>
    <scope>NUCLEOTIDE SEQUENCE [LARGE SCALE GENOMIC DNA]</scope>
    <source>
        <strain evidence="1 2">VUL4_2</strain>
    </source>
</reference>
<accession>A0A1Q5PNV3</accession>
<name>A0A1Q5PNV3_9ACTO</name>
<organism evidence="1 2">
    <name type="scientific">Boudabousia liubingyangii</name>
    <dbReference type="NCBI Taxonomy" id="1921764"/>
    <lineage>
        <taxon>Bacteria</taxon>
        <taxon>Bacillati</taxon>
        <taxon>Actinomycetota</taxon>
        <taxon>Actinomycetes</taxon>
        <taxon>Actinomycetales</taxon>
        <taxon>Actinomycetaceae</taxon>
        <taxon>Boudabousia</taxon>
    </lineage>
</organism>
<dbReference type="STRING" id="1921764.BSR28_04325"/>